<dbReference type="GO" id="GO:0046872">
    <property type="term" value="F:metal ion binding"/>
    <property type="evidence" value="ECO:0007669"/>
    <property type="project" value="UniProtKB-KW"/>
</dbReference>
<comment type="caution">
    <text evidence="4">The sequence shown here is derived from an EMBL/GenBank/DDBJ whole genome shotgun (WGS) entry which is preliminary data.</text>
</comment>
<dbReference type="AlphaFoldDB" id="A0A2Z6RT63"/>
<evidence type="ECO:0000256" key="2">
    <source>
        <dbReference type="ARBA" id="ARBA00022833"/>
    </source>
</evidence>
<name>A0A2Z6RT63_9GLOM</name>
<dbReference type="GO" id="GO:0005737">
    <property type="term" value="C:cytoplasm"/>
    <property type="evidence" value="ECO:0007669"/>
    <property type="project" value="InterPro"/>
</dbReference>
<evidence type="ECO:0000259" key="3">
    <source>
        <dbReference type="Pfam" id="PF16746"/>
    </source>
</evidence>
<dbReference type="SUPFAM" id="SSF103657">
    <property type="entry name" value="BAR/IMD domain-like"/>
    <property type="match status" value="1"/>
</dbReference>
<organism evidence="4 5">
    <name type="scientific">Rhizophagus clarus</name>
    <dbReference type="NCBI Taxonomy" id="94130"/>
    <lineage>
        <taxon>Eukaryota</taxon>
        <taxon>Fungi</taxon>
        <taxon>Fungi incertae sedis</taxon>
        <taxon>Mucoromycota</taxon>
        <taxon>Glomeromycotina</taxon>
        <taxon>Glomeromycetes</taxon>
        <taxon>Glomerales</taxon>
        <taxon>Glomeraceae</taxon>
        <taxon>Rhizophagus</taxon>
    </lineage>
</organism>
<keyword evidence="5" id="KW-1185">Reference proteome</keyword>
<feature type="domain" description="BAR" evidence="3">
    <location>
        <begin position="33"/>
        <end position="217"/>
    </location>
</feature>
<keyword evidence="2" id="KW-0862">Zinc</keyword>
<protein>
    <recommendedName>
        <fullName evidence="3">BAR domain-containing protein</fullName>
    </recommendedName>
</protein>
<evidence type="ECO:0000256" key="1">
    <source>
        <dbReference type="ARBA" id="ARBA00022723"/>
    </source>
</evidence>
<dbReference type="Proteomes" id="UP000247702">
    <property type="component" value="Unassembled WGS sequence"/>
</dbReference>
<accession>A0A2Z6RT63</accession>
<keyword evidence="1" id="KW-0479">Metal-binding</keyword>
<evidence type="ECO:0000313" key="4">
    <source>
        <dbReference type="EMBL" id="GBC05944.1"/>
    </source>
</evidence>
<evidence type="ECO:0000313" key="5">
    <source>
        <dbReference type="Proteomes" id="UP000247702"/>
    </source>
</evidence>
<dbReference type="Pfam" id="PF16746">
    <property type="entry name" value="BAR_3"/>
    <property type="match status" value="1"/>
</dbReference>
<dbReference type="EMBL" id="BEXD01004039">
    <property type="protein sequence ID" value="GBC05944.1"/>
    <property type="molecule type" value="Genomic_DNA"/>
</dbReference>
<dbReference type="InterPro" id="IPR045258">
    <property type="entry name" value="ACAP1/2/3-like"/>
</dbReference>
<dbReference type="Gene3D" id="1.20.1270.60">
    <property type="entry name" value="Arfaptin homology (AH) domain/BAR domain"/>
    <property type="match status" value="1"/>
</dbReference>
<dbReference type="InterPro" id="IPR027267">
    <property type="entry name" value="AH/BAR_dom_sf"/>
</dbReference>
<reference evidence="4 5" key="1">
    <citation type="submission" date="2017-11" db="EMBL/GenBank/DDBJ databases">
        <title>The genome of Rhizophagus clarus HR1 reveals common genetic basis of auxotrophy among arbuscular mycorrhizal fungi.</title>
        <authorList>
            <person name="Kobayashi Y."/>
        </authorList>
    </citation>
    <scope>NUCLEOTIDE SEQUENCE [LARGE SCALE GENOMIC DNA]</scope>
    <source>
        <strain evidence="4 5">HR1</strain>
    </source>
</reference>
<gene>
    <name evidence="4" type="ORF">RclHR1_06510011</name>
</gene>
<dbReference type="STRING" id="94130.A0A2Z6RT63"/>
<dbReference type="GO" id="GO:0005096">
    <property type="term" value="F:GTPase activator activity"/>
    <property type="evidence" value="ECO:0007669"/>
    <property type="project" value="InterPro"/>
</dbReference>
<dbReference type="PANTHER" id="PTHR23180">
    <property type="entry name" value="CENTAURIN/ARF"/>
    <property type="match status" value="1"/>
</dbReference>
<dbReference type="PANTHER" id="PTHR23180:SF160">
    <property type="entry name" value="ADP-RIBOSYLATION FACTOR GTPASE-ACTIVATING PROTEIN EFFECTOR PROTEIN 1"/>
    <property type="match status" value="1"/>
</dbReference>
<sequence>MIYISALKGWKSIIPLTLITILKNMTTPLNLYLCLEDSPDFRKELSECENSIFGLEATIKSLIKLIRSSVELASEYTAKQLQFAEEFGNFAKQQPDSLIKTILSKYANSLQEIERSRKILQSHMYSMFVEPLEAFVKNGIIPLKEMKKVVEKASYDADSALAKYMGKRPRDAGIFEASLEVSETRKEFHNQYLDYVIKINELEAKKKFEFMEYVKDFGSNVHRIVILSSKLRNTERHGTSYERRYKIAS</sequence>
<dbReference type="InterPro" id="IPR004148">
    <property type="entry name" value="BAR_dom"/>
</dbReference>
<proteinExistence type="predicted"/>